<dbReference type="GO" id="GO:0070566">
    <property type="term" value="F:adenylyltransferase activity"/>
    <property type="evidence" value="ECO:0007669"/>
    <property type="project" value="TreeGrafter"/>
</dbReference>
<dbReference type="OrthoDB" id="9803968at2"/>
<dbReference type="CDD" id="cd05931">
    <property type="entry name" value="FAAL"/>
    <property type="match status" value="1"/>
</dbReference>
<evidence type="ECO:0000256" key="2">
    <source>
        <dbReference type="ARBA" id="ARBA00022598"/>
    </source>
</evidence>
<evidence type="ECO:0000313" key="4">
    <source>
        <dbReference type="EMBL" id="QEX17078.1"/>
    </source>
</evidence>
<dbReference type="Pfam" id="PF00501">
    <property type="entry name" value="AMP-binding"/>
    <property type="match status" value="1"/>
</dbReference>
<keyword evidence="2" id="KW-0436">Ligase</keyword>
<dbReference type="SUPFAM" id="SSF56801">
    <property type="entry name" value="Acetyl-CoA synthetase-like"/>
    <property type="match status" value="1"/>
</dbReference>
<organism evidence="4 5">
    <name type="scientific">Hypericibacter terrae</name>
    <dbReference type="NCBI Taxonomy" id="2602015"/>
    <lineage>
        <taxon>Bacteria</taxon>
        <taxon>Pseudomonadati</taxon>
        <taxon>Pseudomonadota</taxon>
        <taxon>Alphaproteobacteria</taxon>
        <taxon>Rhodospirillales</taxon>
        <taxon>Dongiaceae</taxon>
        <taxon>Hypericibacter</taxon>
    </lineage>
</organism>
<dbReference type="AlphaFoldDB" id="A0A5J6MHY0"/>
<dbReference type="Gene3D" id="3.40.50.12780">
    <property type="entry name" value="N-terminal domain of ligase-like"/>
    <property type="match status" value="1"/>
</dbReference>
<dbReference type="InterPro" id="IPR045851">
    <property type="entry name" value="AMP-bd_C_sf"/>
</dbReference>
<dbReference type="KEGG" id="htq:FRZ44_23740"/>
<dbReference type="InterPro" id="IPR000873">
    <property type="entry name" value="AMP-dep_synth/lig_dom"/>
</dbReference>
<evidence type="ECO:0000259" key="3">
    <source>
        <dbReference type="Pfam" id="PF00501"/>
    </source>
</evidence>
<comment type="similarity">
    <text evidence="1">Belongs to the ATP-dependent AMP-binding enzyme family.</text>
</comment>
<dbReference type="PANTHER" id="PTHR22754">
    <property type="entry name" value="DISCO-INTERACTING PROTEIN 2 DIP2 -RELATED"/>
    <property type="match status" value="1"/>
</dbReference>
<dbReference type="Gene3D" id="3.30.300.30">
    <property type="match status" value="1"/>
</dbReference>
<dbReference type="GO" id="GO:0016874">
    <property type="term" value="F:ligase activity"/>
    <property type="evidence" value="ECO:0007669"/>
    <property type="project" value="UniProtKB-KW"/>
</dbReference>
<dbReference type="PANTHER" id="PTHR22754:SF32">
    <property type="entry name" value="DISCO-INTERACTING PROTEIN 2"/>
    <property type="match status" value="1"/>
</dbReference>
<keyword evidence="5" id="KW-1185">Reference proteome</keyword>
<dbReference type="Proteomes" id="UP000326202">
    <property type="component" value="Chromosome"/>
</dbReference>
<proteinExistence type="inferred from homology"/>
<accession>A0A5J6MHY0</accession>
<dbReference type="NCBIfam" id="NF006624">
    <property type="entry name" value="PRK09192.1"/>
    <property type="match status" value="1"/>
</dbReference>
<dbReference type="GO" id="GO:0006633">
    <property type="term" value="P:fatty acid biosynthetic process"/>
    <property type="evidence" value="ECO:0007669"/>
    <property type="project" value="TreeGrafter"/>
</dbReference>
<dbReference type="EMBL" id="CP042906">
    <property type="protein sequence ID" value="QEX17078.1"/>
    <property type="molecule type" value="Genomic_DNA"/>
</dbReference>
<sequence>MHPTPSISRDLPFHPGPFGTFTEGLDYAARGDTGFNFYSARGELTAVLPYRELRERAIAAARGLIRSGLARGARMVLIADTVPDFMVLFAACQYAGLLPVPVALPTGLGGRDSYIATLRRQIQSCGAAAAMAPAELLDYLKEAAAGTSATVVGSAAEFLALPDDGAELRPFAADESCYLQFSSGSTRFPKGIDVPQRALMANAHAIAIDGLGLVPGDRAVSWLPLYHDMGLVGFMLSPLLSQVTVDYLATRDFARRPLMWPTLISQNRATLSYSPTFGYDLCSRRVSEGRLATPDLDLSCWRIAGIGGDMIQPHVLERFGAAFASCRFDPKAFLPSYGMAEAVLAISFSPRNQGMLTDAVDRGRLAEEGRAVPADPRSDDSRRFVLCGRPLTGHVAEIRGEDGEVLPDRMIGRLFVKGPSLMAGYYGQPEETARVLSADGWLDTGDLGYSLDGALVITGRAKDLIIIAGRNIWPQDLEWSVEESLDLKRNDACAFSIEGPEGQEQVVMLVVSRQTDAAERETLRQGAQSLLQRAHGIEARIALVGPRDIPHTSSGKIARARAKAAYLAGHFQEGGADAAPSR</sequence>
<protein>
    <submittedName>
        <fullName evidence="4">Acyl-CoA synthetase</fullName>
    </submittedName>
</protein>
<name>A0A5J6MHY0_9PROT</name>
<dbReference type="InterPro" id="IPR040097">
    <property type="entry name" value="FAAL/FAAC"/>
</dbReference>
<dbReference type="InterPro" id="IPR042099">
    <property type="entry name" value="ANL_N_sf"/>
</dbReference>
<evidence type="ECO:0000313" key="5">
    <source>
        <dbReference type="Proteomes" id="UP000326202"/>
    </source>
</evidence>
<gene>
    <name evidence="4" type="ORF">FRZ44_23740</name>
</gene>
<reference evidence="4 5" key="1">
    <citation type="submission" date="2019-08" db="EMBL/GenBank/DDBJ databases">
        <title>Hyperibacter terrae gen. nov., sp. nov. and Hyperibacter viscosus sp. nov., two new members in the family Rhodospirillaceae isolated from the rhizosphere of Hypericum perforatum.</title>
        <authorList>
            <person name="Noviana Z."/>
        </authorList>
    </citation>
    <scope>NUCLEOTIDE SEQUENCE [LARGE SCALE GENOMIC DNA]</scope>
    <source>
        <strain evidence="4 5">R5913</strain>
    </source>
</reference>
<dbReference type="GO" id="GO:0005886">
    <property type="term" value="C:plasma membrane"/>
    <property type="evidence" value="ECO:0007669"/>
    <property type="project" value="TreeGrafter"/>
</dbReference>
<dbReference type="RefSeq" id="WP_151177361.1">
    <property type="nucleotide sequence ID" value="NZ_CP042906.1"/>
</dbReference>
<evidence type="ECO:0000256" key="1">
    <source>
        <dbReference type="ARBA" id="ARBA00006432"/>
    </source>
</evidence>
<feature type="domain" description="AMP-dependent synthetase/ligase" evidence="3">
    <location>
        <begin position="49"/>
        <end position="426"/>
    </location>
</feature>